<dbReference type="Proteomes" id="UP000038045">
    <property type="component" value="Unplaced"/>
</dbReference>
<evidence type="ECO:0000313" key="3">
    <source>
        <dbReference type="WBParaSite" id="PTRK_0001187500.1"/>
    </source>
</evidence>
<reference evidence="3" key="1">
    <citation type="submission" date="2017-02" db="UniProtKB">
        <authorList>
            <consortium name="WormBaseParasite"/>
        </authorList>
    </citation>
    <scope>IDENTIFICATION</scope>
</reference>
<keyword evidence="1" id="KW-1133">Transmembrane helix</keyword>
<keyword evidence="1" id="KW-0472">Membrane</keyword>
<sequence>MAAAQEISQIAQQYQDEFQRNALETGELVTTTAKEAVSTVQKKVDEIAPTALGYKDHAVGIITNFSEAKINGKEIMGIMLWASVLLIGCRIGALLAHFLLYPFVGLIFDGSTALYLTAIFIPVYVHFKQSREPLSEEKSRFRLLGYAIAQGLIVGYIQVDSFLLSQDPFAFLGLAVMGIAALFLTPIFGGNRLNFLGAVAGSGFAVHFVLGLVLGQLGAIYLLMSILYSAVVFILLQYYLHAATSKNVALLYMYYNFIAVIYIQLVFFYIFGYTKEDYKKYIASEAQNTK</sequence>
<feature type="transmembrane region" description="Helical" evidence="1">
    <location>
        <begin position="106"/>
        <end position="127"/>
    </location>
</feature>
<dbReference type="PANTHER" id="PTHR31176">
    <property type="entry name" value="MFS DOMAIN-CONTAINING PROTEIN-RELATED"/>
    <property type="match status" value="1"/>
</dbReference>
<dbReference type="Pfam" id="PF05884">
    <property type="entry name" value="ZYG-11_interact"/>
    <property type="match status" value="1"/>
</dbReference>
<proteinExistence type="predicted"/>
<keyword evidence="1" id="KW-0812">Transmembrane</keyword>
<feature type="transmembrane region" description="Helical" evidence="1">
    <location>
        <begin position="169"/>
        <end position="188"/>
    </location>
</feature>
<evidence type="ECO:0000313" key="2">
    <source>
        <dbReference type="Proteomes" id="UP000038045"/>
    </source>
</evidence>
<protein>
    <submittedName>
        <fullName evidence="3">DUF4203 domain-containing protein</fullName>
    </submittedName>
</protein>
<keyword evidence="2" id="KW-1185">Reference proteome</keyword>
<dbReference type="AlphaFoldDB" id="A0A0N4ZTP7"/>
<organism evidence="2 3">
    <name type="scientific">Parastrongyloides trichosuri</name>
    <name type="common">Possum-specific nematode worm</name>
    <dbReference type="NCBI Taxonomy" id="131310"/>
    <lineage>
        <taxon>Eukaryota</taxon>
        <taxon>Metazoa</taxon>
        <taxon>Ecdysozoa</taxon>
        <taxon>Nematoda</taxon>
        <taxon>Chromadorea</taxon>
        <taxon>Rhabditida</taxon>
        <taxon>Tylenchina</taxon>
        <taxon>Panagrolaimomorpha</taxon>
        <taxon>Strongyloidoidea</taxon>
        <taxon>Strongyloididae</taxon>
        <taxon>Parastrongyloides</taxon>
    </lineage>
</organism>
<feature type="transmembrane region" description="Helical" evidence="1">
    <location>
        <begin position="139"/>
        <end position="157"/>
    </location>
</feature>
<feature type="transmembrane region" description="Helical" evidence="1">
    <location>
        <begin position="220"/>
        <end position="240"/>
    </location>
</feature>
<dbReference type="WBParaSite" id="PTRK_0001187500.1">
    <property type="protein sequence ID" value="PTRK_0001187500.1"/>
    <property type="gene ID" value="PTRK_0001187500"/>
</dbReference>
<feature type="transmembrane region" description="Helical" evidence="1">
    <location>
        <begin position="195"/>
        <end position="214"/>
    </location>
</feature>
<accession>A0A0N4ZTP7</accession>
<feature type="transmembrane region" description="Helical" evidence="1">
    <location>
        <begin position="252"/>
        <end position="271"/>
    </location>
</feature>
<dbReference type="InterPro" id="IPR008574">
    <property type="entry name" value="Nematodes_ZYG-11_interact"/>
</dbReference>
<name>A0A0N4ZTP7_PARTI</name>
<evidence type="ECO:0000256" key="1">
    <source>
        <dbReference type="SAM" id="Phobius"/>
    </source>
</evidence>
<dbReference type="PANTHER" id="PTHR31176:SF1">
    <property type="entry name" value="MFS DOMAIN-CONTAINING PROTEIN-RELATED"/>
    <property type="match status" value="1"/>
</dbReference>
<feature type="transmembrane region" description="Helical" evidence="1">
    <location>
        <begin position="78"/>
        <end position="100"/>
    </location>
</feature>